<gene>
    <name evidence="1" type="ORF">MANES_03G107400</name>
</gene>
<dbReference type="EMBL" id="CM004389">
    <property type="protein sequence ID" value="OAY54856.1"/>
    <property type="molecule type" value="Genomic_DNA"/>
</dbReference>
<proteinExistence type="predicted"/>
<name>A0A2C9W8G6_MANES</name>
<organism evidence="1">
    <name type="scientific">Manihot esculenta</name>
    <name type="common">Cassava</name>
    <name type="synonym">Jatropha manihot</name>
    <dbReference type="NCBI Taxonomy" id="3983"/>
    <lineage>
        <taxon>Eukaryota</taxon>
        <taxon>Viridiplantae</taxon>
        <taxon>Streptophyta</taxon>
        <taxon>Embryophyta</taxon>
        <taxon>Tracheophyta</taxon>
        <taxon>Spermatophyta</taxon>
        <taxon>Magnoliopsida</taxon>
        <taxon>eudicotyledons</taxon>
        <taxon>Gunneridae</taxon>
        <taxon>Pentapetalae</taxon>
        <taxon>rosids</taxon>
        <taxon>fabids</taxon>
        <taxon>Malpighiales</taxon>
        <taxon>Euphorbiaceae</taxon>
        <taxon>Crotonoideae</taxon>
        <taxon>Manihoteae</taxon>
        <taxon>Manihot</taxon>
    </lineage>
</organism>
<accession>A0A2C9W8G6</accession>
<protein>
    <submittedName>
        <fullName evidence="1">Uncharacterized protein</fullName>
    </submittedName>
</protein>
<evidence type="ECO:0000313" key="1">
    <source>
        <dbReference type="EMBL" id="OAY54856.1"/>
    </source>
</evidence>
<reference evidence="1" key="1">
    <citation type="submission" date="2016-02" db="EMBL/GenBank/DDBJ databases">
        <title>WGS assembly of Manihot esculenta.</title>
        <authorList>
            <person name="Bredeson J.V."/>
            <person name="Prochnik S.E."/>
            <person name="Lyons J.B."/>
            <person name="Schmutz J."/>
            <person name="Grimwood J."/>
            <person name="Vrebalov J."/>
            <person name="Bart R.S."/>
            <person name="Amuge T."/>
            <person name="Ferguson M.E."/>
            <person name="Green R."/>
            <person name="Putnam N."/>
            <person name="Stites J."/>
            <person name="Rounsley S."/>
            <person name="Rokhsar D.S."/>
        </authorList>
    </citation>
    <scope>NUCLEOTIDE SEQUENCE [LARGE SCALE GENOMIC DNA]</scope>
    <source>
        <tissue evidence="1">Leaf</tissue>
    </source>
</reference>
<dbReference type="AlphaFoldDB" id="A0A2C9W8G6"/>
<sequence length="34" mass="3813">MMNGCSPDKGQDDEELHCTTLCYVLFSFVLGETE</sequence>